<dbReference type="RefSeq" id="XP_024351212.1">
    <property type="nucleotide sequence ID" value="XM_024494426.1"/>
</dbReference>
<dbReference type="PRINTS" id="PR01161">
    <property type="entry name" value="TUBULIN"/>
</dbReference>
<feature type="domain" description="Tubulin/FtsZ GTPase" evidence="18">
    <location>
        <begin position="274"/>
        <end position="471"/>
    </location>
</feature>
<proteinExistence type="inferred from homology"/>
<dbReference type="EMBL" id="APAU02000036">
    <property type="protein sequence ID" value="EUB60016.1"/>
    <property type="molecule type" value="Genomic_DNA"/>
</dbReference>
<dbReference type="Pfam" id="PF01883">
    <property type="entry name" value="FeS_assembly_P"/>
    <property type="match status" value="1"/>
</dbReference>
<evidence type="ECO:0000256" key="1">
    <source>
        <dbReference type="ARBA" id="ARBA00001946"/>
    </source>
</evidence>
<dbReference type="STRING" id="6210.W6UGB8"/>
<comment type="subcellular location">
    <subcellularLocation>
        <location evidence="2">Cytoplasm</location>
        <location evidence="2">Cytoskeleton</location>
    </subcellularLocation>
</comment>
<dbReference type="Pfam" id="PF03953">
    <property type="entry name" value="Tubulin_C"/>
    <property type="match status" value="1"/>
</dbReference>
<comment type="subunit">
    <text evidence="5">Dimer of alpha and beta chains. A typical microtubule is a hollow water-filled tube with an outer diameter of 25 nm and an inner diameter of 15 nM. Alpha-beta heterodimers associate head-to-tail to form protofilaments running lengthwise along the microtubule wall with the beta-tubulin subunit facing the microtubule plus end conferring a structural polarity. Microtubules usually have 13 protofilaments but different protofilament numbers can be found in some organisms and specialized cells.</text>
</comment>
<evidence type="ECO:0000256" key="15">
    <source>
        <dbReference type="ARBA" id="ARBA00034296"/>
    </source>
</evidence>
<evidence type="ECO:0000259" key="19">
    <source>
        <dbReference type="SMART" id="SM00865"/>
    </source>
</evidence>
<dbReference type="InterPro" id="IPR000217">
    <property type="entry name" value="Tubulin"/>
</dbReference>
<dbReference type="FunFam" id="3.30.1330.20:FF:000001">
    <property type="entry name" value="Tubulin alpha chain"/>
    <property type="match status" value="1"/>
</dbReference>
<dbReference type="GeneID" id="36340892"/>
<dbReference type="Proteomes" id="UP000019149">
    <property type="component" value="Unassembled WGS sequence"/>
</dbReference>
<evidence type="ECO:0000256" key="10">
    <source>
        <dbReference type="ARBA" id="ARBA00022801"/>
    </source>
</evidence>
<dbReference type="Gene3D" id="3.40.50.1440">
    <property type="entry name" value="Tubulin/FtsZ, GTPase domain"/>
    <property type="match status" value="1"/>
</dbReference>
<accession>W6UGB8</accession>
<keyword evidence="9" id="KW-0547">Nucleotide-binding</keyword>
<evidence type="ECO:0000256" key="12">
    <source>
        <dbReference type="ARBA" id="ARBA00022842"/>
    </source>
</evidence>
<dbReference type="InterPro" id="IPR003008">
    <property type="entry name" value="Tubulin_FtsZ_GTPase"/>
</dbReference>
<comment type="cofactor">
    <cofactor evidence="1">
        <name>Mg(2+)</name>
        <dbReference type="ChEBI" id="CHEBI:18420"/>
    </cofactor>
</comment>
<dbReference type="GO" id="GO:0007059">
    <property type="term" value="P:chromosome segregation"/>
    <property type="evidence" value="ECO:0007669"/>
    <property type="project" value="UniProtKB-KW"/>
</dbReference>
<dbReference type="SMART" id="SM00865">
    <property type="entry name" value="Tubulin_C"/>
    <property type="match status" value="1"/>
</dbReference>
<dbReference type="InterPro" id="IPR018316">
    <property type="entry name" value="Tubulin/FtsZ_2-layer-sand-dom"/>
</dbReference>
<name>W6UGB8_ECHGR</name>
<evidence type="ECO:0000256" key="4">
    <source>
        <dbReference type="ARBA" id="ARBA00010381"/>
    </source>
</evidence>
<evidence type="ECO:0000256" key="13">
    <source>
        <dbReference type="ARBA" id="ARBA00023134"/>
    </source>
</evidence>
<dbReference type="CTD" id="36340892"/>
<dbReference type="InterPro" id="IPR002452">
    <property type="entry name" value="Alpha_tubulin"/>
</dbReference>
<dbReference type="InterPro" id="IPR037103">
    <property type="entry name" value="Tubulin/FtsZ-like_C"/>
</dbReference>
<dbReference type="OrthoDB" id="6223676at2759"/>
<dbReference type="InterPro" id="IPR002744">
    <property type="entry name" value="MIP18-like"/>
</dbReference>
<dbReference type="KEGG" id="egl:EGR_05177"/>
<evidence type="ECO:0000313" key="20">
    <source>
        <dbReference type="EMBL" id="EUB60016.1"/>
    </source>
</evidence>
<sequence>MRVTTTTYNRFALTLMEFLQNAAPRLYPVDKSRMGVQFKPMSTSTREPITAAEIFEHIRDIRDPEHPYTLEALGVVRREEIAVDDAASTVNLQFTPTIPHCSMATLIGLSIKVKLLRSLPRRFKIHVTIASGMHETEADINKQLADKERVAAAMENPALAQAVNQCDSTSPSPDQTNAPCRAAGGKSNTAMPSRALPRNLYPWIDRTSVGVSLARSLQHCGDVQHGQIREVICIHIGQAGVQIGNACWELLGLEHGIRPDGFYYDGYEPNDSSFLTFYNDTAHGKFVPRAIFIDLEPSVVDEIRSGYYRQLFHSDSLISGKEDAANNFARGYYTVGELMVNNVLNQIRKTADTCHMFQGFLVFHSLGGGSGSGFCSLLIQRLSDDYRKRAKIELCVYPAPRLASAVVEPYNTVLTTHSCIELSEVCFLMDNEAVWDICRRNLDIRRPTFTNINRILAQIISSLTAALRFEGQLNGDLTEFQTNLVPYPRIHFPLITFAPIVAAERAYHETNSIDQITKACFEPANSFVKIDPRMGKYMAVCLLYRGDVDPASVNSATSGIKSANSIHFVDWSPTGFKVDINSQPTATVPGGDLARVMRTCCMLANSTAIGEAFIRIDRKFDLMFKKHAFVHWYVGEGMEEENFVTARQDLAALEQDYEEVGYDTKEE</sequence>
<evidence type="ECO:0000256" key="2">
    <source>
        <dbReference type="ARBA" id="ARBA00004245"/>
    </source>
</evidence>
<keyword evidence="8" id="KW-0479">Metal-binding</keyword>
<evidence type="ECO:0000256" key="16">
    <source>
        <dbReference type="ARBA" id="ARBA00049117"/>
    </source>
</evidence>
<evidence type="ECO:0000256" key="14">
    <source>
        <dbReference type="ARBA" id="ARBA00023212"/>
    </source>
</evidence>
<evidence type="ECO:0000259" key="18">
    <source>
        <dbReference type="SMART" id="SM00864"/>
    </source>
</evidence>
<keyword evidence="14" id="KW-0206">Cytoskeleton</keyword>
<keyword evidence="11" id="KW-0159">Chromosome partition</keyword>
<evidence type="ECO:0000256" key="5">
    <source>
        <dbReference type="ARBA" id="ARBA00011747"/>
    </source>
</evidence>
<dbReference type="GO" id="GO:0005525">
    <property type="term" value="F:GTP binding"/>
    <property type="evidence" value="ECO:0007669"/>
    <property type="project" value="UniProtKB-KW"/>
</dbReference>
<dbReference type="SMART" id="SM00864">
    <property type="entry name" value="Tubulin"/>
    <property type="match status" value="1"/>
</dbReference>
<keyword evidence="10" id="KW-0378">Hydrolase</keyword>
<comment type="similarity">
    <text evidence="3">Belongs to the tubulin family.</text>
</comment>
<keyword evidence="6" id="KW-0963">Cytoplasm</keyword>
<keyword evidence="21" id="KW-1185">Reference proteome</keyword>
<dbReference type="PANTHER" id="PTHR11588">
    <property type="entry name" value="TUBULIN"/>
    <property type="match status" value="1"/>
</dbReference>
<dbReference type="GO" id="GO:0097361">
    <property type="term" value="C:cytosolic [4Fe-4S] assembly targeting complex"/>
    <property type="evidence" value="ECO:0007669"/>
    <property type="project" value="UniProtKB-ARBA"/>
</dbReference>
<dbReference type="CDD" id="cd02186">
    <property type="entry name" value="alpha_tubulin"/>
    <property type="match status" value="1"/>
</dbReference>
<keyword evidence="13" id="KW-0342">GTP-binding</keyword>
<dbReference type="SUPFAM" id="SSF117916">
    <property type="entry name" value="Fe-S cluster assembly (FSCA) domain-like"/>
    <property type="match status" value="1"/>
</dbReference>
<evidence type="ECO:0000256" key="9">
    <source>
        <dbReference type="ARBA" id="ARBA00022741"/>
    </source>
</evidence>
<keyword evidence="7" id="KW-0493">Microtubule</keyword>
<evidence type="ECO:0000256" key="17">
    <source>
        <dbReference type="SAM" id="MobiDB-lite"/>
    </source>
</evidence>
<dbReference type="GO" id="GO:0046872">
    <property type="term" value="F:metal ion binding"/>
    <property type="evidence" value="ECO:0007669"/>
    <property type="project" value="UniProtKB-KW"/>
</dbReference>
<dbReference type="SUPFAM" id="SSF55307">
    <property type="entry name" value="Tubulin C-terminal domain-like"/>
    <property type="match status" value="1"/>
</dbReference>
<evidence type="ECO:0000313" key="21">
    <source>
        <dbReference type="Proteomes" id="UP000019149"/>
    </source>
</evidence>
<dbReference type="Pfam" id="PF00091">
    <property type="entry name" value="Tubulin"/>
    <property type="match status" value="1"/>
</dbReference>
<evidence type="ECO:0000256" key="11">
    <source>
        <dbReference type="ARBA" id="ARBA00022829"/>
    </source>
</evidence>
<reference evidence="20 21" key="1">
    <citation type="journal article" date="2013" name="Nat. Genet.">
        <title>The genome of the hydatid tapeworm Echinococcus granulosus.</title>
        <authorList>
            <person name="Zheng H."/>
            <person name="Zhang W."/>
            <person name="Zhang L."/>
            <person name="Zhang Z."/>
            <person name="Li J."/>
            <person name="Lu G."/>
            <person name="Zhu Y."/>
            <person name="Wang Y."/>
            <person name="Huang Y."/>
            <person name="Liu J."/>
            <person name="Kang H."/>
            <person name="Chen J."/>
            <person name="Wang L."/>
            <person name="Chen A."/>
            <person name="Yu S."/>
            <person name="Gao Z."/>
            <person name="Jin L."/>
            <person name="Gu W."/>
            <person name="Wang Z."/>
            <person name="Zhao L."/>
            <person name="Shi B."/>
            <person name="Wen H."/>
            <person name="Lin R."/>
            <person name="Jones M.K."/>
            <person name="Brejova B."/>
            <person name="Vinar T."/>
            <person name="Zhao G."/>
            <person name="McManus D.P."/>
            <person name="Chen Z."/>
            <person name="Zhou Y."/>
            <person name="Wang S."/>
        </authorList>
    </citation>
    <scope>NUCLEOTIDE SEQUENCE [LARGE SCALE GENOMIC DNA]</scope>
</reference>
<dbReference type="InterPro" id="IPR034904">
    <property type="entry name" value="FSCA_dom_sf"/>
</dbReference>
<dbReference type="FunFam" id="3.40.50.1440:FF:000007">
    <property type="entry name" value="Tubulin alpha chain"/>
    <property type="match status" value="1"/>
</dbReference>
<evidence type="ECO:0000256" key="8">
    <source>
        <dbReference type="ARBA" id="ARBA00022723"/>
    </source>
</evidence>
<dbReference type="FunFam" id="3.30.300.130:FF:000005">
    <property type="entry name" value="Mitotic spindle-associated mmxd complex subunit"/>
    <property type="match status" value="1"/>
</dbReference>
<evidence type="ECO:0000256" key="6">
    <source>
        <dbReference type="ARBA" id="ARBA00022490"/>
    </source>
</evidence>
<comment type="similarity">
    <text evidence="4">Belongs to the MIP18 family.</text>
</comment>
<dbReference type="InterPro" id="IPR023123">
    <property type="entry name" value="Tubulin_C"/>
</dbReference>
<feature type="domain" description="Tubulin/FtsZ 2-layer sandwich" evidence="19">
    <location>
        <begin position="473"/>
        <end position="618"/>
    </location>
</feature>
<dbReference type="Gene3D" id="6.10.250.1280">
    <property type="match status" value="1"/>
</dbReference>
<dbReference type="Gene3D" id="3.30.300.130">
    <property type="entry name" value="Fe-S cluster assembly (FSCA)"/>
    <property type="match status" value="1"/>
</dbReference>
<dbReference type="GO" id="GO:0016787">
    <property type="term" value="F:hydrolase activity"/>
    <property type="evidence" value="ECO:0007669"/>
    <property type="project" value="UniProtKB-KW"/>
</dbReference>
<comment type="caution">
    <text evidence="20">The sequence shown here is derived from an EMBL/GenBank/DDBJ whole genome shotgun (WGS) entry which is preliminary data.</text>
</comment>
<dbReference type="PRINTS" id="PR01162">
    <property type="entry name" value="ALPHATUBULIN"/>
</dbReference>
<dbReference type="Gene3D" id="3.30.1330.20">
    <property type="entry name" value="Tubulin/FtsZ, C-terminal domain"/>
    <property type="match status" value="1"/>
</dbReference>
<dbReference type="FunFam" id="1.10.287.600:FF:000001">
    <property type="entry name" value="Tubulin alpha chain"/>
    <property type="match status" value="1"/>
</dbReference>
<dbReference type="GO" id="GO:0007017">
    <property type="term" value="P:microtubule-based process"/>
    <property type="evidence" value="ECO:0007669"/>
    <property type="project" value="InterPro"/>
</dbReference>
<evidence type="ECO:0000256" key="7">
    <source>
        <dbReference type="ARBA" id="ARBA00022701"/>
    </source>
</evidence>
<dbReference type="InterPro" id="IPR036525">
    <property type="entry name" value="Tubulin/FtsZ_GTPase_sf"/>
</dbReference>
<evidence type="ECO:0000256" key="3">
    <source>
        <dbReference type="ARBA" id="ARBA00009636"/>
    </source>
</evidence>
<gene>
    <name evidence="20" type="ORF">EGR_05177</name>
</gene>
<comment type="catalytic activity">
    <reaction evidence="16">
        <text>GTP + H2O = GDP + phosphate + H(+)</text>
        <dbReference type="Rhea" id="RHEA:19669"/>
        <dbReference type="ChEBI" id="CHEBI:15377"/>
        <dbReference type="ChEBI" id="CHEBI:15378"/>
        <dbReference type="ChEBI" id="CHEBI:37565"/>
        <dbReference type="ChEBI" id="CHEBI:43474"/>
        <dbReference type="ChEBI" id="CHEBI:58189"/>
    </reaction>
    <physiologicalReaction direction="left-to-right" evidence="16">
        <dbReference type="Rhea" id="RHEA:19670"/>
    </physiologicalReaction>
</comment>
<organism evidence="20 21">
    <name type="scientific">Echinococcus granulosus</name>
    <name type="common">Hydatid tapeworm</name>
    <dbReference type="NCBI Taxonomy" id="6210"/>
    <lineage>
        <taxon>Eukaryota</taxon>
        <taxon>Metazoa</taxon>
        <taxon>Spiralia</taxon>
        <taxon>Lophotrochozoa</taxon>
        <taxon>Platyhelminthes</taxon>
        <taxon>Cestoda</taxon>
        <taxon>Eucestoda</taxon>
        <taxon>Cyclophyllidea</taxon>
        <taxon>Taeniidae</taxon>
        <taxon>Echinococcus</taxon>
        <taxon>Echinococcus granulosus group</taxon>
    </lineage>
</organism>
<keyword evidence="12" id="KW-0460">Magnesium</keyword>
<feature type="compositionally biased region" description="Polar residues" evidence="17">
    <location>
        <begin position="164"/>
        <end position="178"/>
    </location>
</feature>
<dbReference type="GO" id="GO:0005200">
    <property type="term" value="F:structural constituent of cytoskeleton"/>
    <property type="evidence" value="ECO:0007669"/>
    <property type="project" value="InterPro"/>
</dbReference>
<dbReference type="OMA" id="CCMLANS"/>
<dbReference type="InterPro" id="IPR008280">
    <property type="entry name" value="Tub_FtsZ_C"/>
</dbReference>
<protein>
    <submittedName>
        <fullName evidence="20">Tubulin alpha-3 chain</fullName>
    </submittedName>
</protein>
<comment type="function">
    <text evidence="15">Tubulin is the major constituent of microtubules, a cylinder consisting of laterally associated linear protofilaments composed of alpha- and beta-tubulin heterodimers. Microtubules grow by the addition of GTP-tubulin dimers to the microtubule end, where a stabilizing cap forms. Below the cap, tubulin dimers are in GDP-bound state, owing to GTPase activity of alpha-tubulin.</text>
</comment>
<dbReference type="SUPFAM" id="SSF52490">
    <property type="entry name" value="Tubulin nucleotide-binding domain-like"/>
    <property type="match status" value="1"/>
</dbReference>
<dbReference type="AlphaFoldDB" id="W6UGB8"/>
<dbReference type="GO" id="GO:0005874">
    <property type="term" value="C:microtubule"/>
    <property type="evidence" value="ECO:0007669"/>
    <property type="project" value="UniProtKB-KW"/>
</dbReference>
<feature type="region of interest" description="Disordered" evidence="17">
    <location>
        <begin position="164"/>
        <end position="191"/>
    </location>
</feature>
<dbReference type="Gene3D" id="1.10.287.600">
    <property type="entry name" value="Helix hairpin bin"/>
    <property type="match status" value="1"/>
</dbReference>